<accession>A0A1Y1K3D8</accession>
<organism evidence="3">
    <name type="scientific">Photinus pyralis</name>
    <name type="common">Common eastern firefly</name>
    <name type="synonym">Lampyris pyralis</name>
    <dbReference type="NCBI Taxonomy" id="7054"/>
    <lineage>
        <taxon>Eukaryota</taxon>
        <taxon>Metazoa</taxon>
        <taxon>Ecdysozoa</taxon>
        <taxon>Arthropoda</taxon>
        <taxon>Hexapoda</taxon>
        <taxon>Insecta</taxon>
        <taxon>Pterygota</taxon>
        <taxon>Neoptera</taxon>
        <taxon>Endopterygota</taxon>
        <taxon>Coleoptera</taxon>
        <taxon>Polyphaga</taxon>
        <taxon>Elateriformia</taxon>
        <taxon>Elateroidea</taxon>
        <taxon>Lampyridae</taxon>
        <taxon>Lampyrinae</taxon>
        <taxon>Photinus</taxon>
    </lineage>
</organism>
<dbReference type="GO" id="GO:0008023">
    <property type="term" value="C:transcription elongation factor complex"/>
    <property type="evidence" value="ECO:0007669"/>
    <property type="project" value="InterPro"/>
</dbReference>
<dbReference type="PANTHER" id="PTHR14633:SF3">
    <property type="entry name" value="LITTLE ELONGATION COMPLEX SUBUNIT 2"/>
    <property type="match status" value="1"/>
</dbReference>
<name>A0A1Y1K3D8_PHOPY</name>
<evidence type="ECO:0000313" key="3">
    <source>
        <dbReference type="EMBL" id="JAV55963.1"/>
    </source>
</evidence>
<dbReference type="GO" id="GO:0045945">
    <property type="term" value="P:positive regulation of transcription by RNA polymerase III"/>
    <property type="evidence" value="ECO:0007669"/>
    <property type="project" value="TreeGrafter"/>
</dbReference>
<evidence type="ECO:0000259" key="2">
    <source>
        <dbReference type="Pfam" id="PF10505"/>
    </source>
</evidence>
<dbReference type="EMBL" id="GEZM01094058">
    <property type="protein sequence ID" value="JAV55963.1"/>
    <property type="molecule type" value="Transcribed_RNA"/>
</dbReference>
<dbReference type="GO" id="GO:0042796">
    <property type="term" value="P:snRNA transcription by RNA polymerase III"/>
    <property type="evidence" value="ECO:0007669"/>
    <property type="project" value="TreeGrafter"/>
</dbReference>
<dbReference type="InterPro" id="IPR019535">
    <property type="entry name" value="ICE2_C"/>
</dbReference>
<proteinExistence type="predicted"/>
<protein>
    <recommendedName>
        <fullName evidence="2">Little elongation complex subunit 2 C-terminal domain-containing protein</fullName>
    </recommendedName>
</protein>
<dbReference type="PANTHER" id="PTHR14633">
    <property type="entry name" value="LITTLE ELONGATION COMPLEX SUBUNIT 2"/>
    <property type="match status" value="1"/>
</dbReference>
<dbReference type="GO" id="GO:0042795">
    <property type="term" value="P:snRNA transcription by RNA polymerase II"/>
    <property type="evidence" value="ECO:0007669"/>
    <property type="project" value="TreeGrafter"/>
</dbReference>
<reference evidence="3" key="1">
    <citation type="journal article" date="2016" name="Sci. Rep.">
        <title>Molecular characterization of firefly nuptial gifts: a multi-omics approach sheds light on postcopulatory sexual selection.</title>
        <authorList>
            <person name="Al-Wathiqui N."/>
            <person name="Fallon T.R."/>
            <person name="South A."/>
            <person name="Weng J.K."/>
            <person name="Lewis S.M."/>
        </authorList>
    </citation>
    <scope>NUCLEOTIDE SEQUENCE</scope>
</reference>
<dbReference type="AlphaFoldDB" id="A0A1Y1K3D8"/>
<feature type="compositionally biased region" description="Basic residues" evidence="1">
    <location>
        <begin position="577"/>
        <end position="587"/>
    </location>
</feature>
<evidence type="ECO:0000256" key="1">
    <source>
        <dbReference type="SAM" id="MobiDB-lite"/>
    </source>
</evidence>
<dbReference type="Pfam" id="PF10505">
    <property type="entry name" value="NARG2_C"/>
    <property type="match status" value="1"/>
</dbReference>
<sequence length="598" mass="69182">MIHDNDFLPWKELSCQNMVKEVSAQTDFIPTAHVPLSNVSSVPQRTSLINKVRESKKFFPGVLFYPRDIPTSLTALEHARCLNALKLYQSGVPLNTLNKAQQEDVEIYKTLQSKIQEEHAKFLDYVRKDWQNSEWRLEDIKIVFYNYAHSLWKLKLRKALTYSRFYKLHKDVRLVQDDADHLITKVVIEKNVLSFGAPTTFACPTLVSKCVLKITQLPTFEAKYTYNSKLPVSQDANVIGILKTHDVDVVISMSGIKRLMDDSDHNKVWSIPFVVKETNNGRTSKNVVYIDKPLPLQCPTKPDFVEQCHKRLLRTNFCVETAEVVNNLEEKIPNFYHSNMSPSDTKNVYGPCACNYSIWNIHRNSEGNVLLKTRTEEKNIKFLLRQKIDTYEHLPDGNKRPIILTPKLEYQIEHGASICTKHELVRQWADLFFRPFSQLYRVRIKADNSEVVHIEGVPMQKINMEAMQHYQYKPHERLGALFTIFSQLTTLEQGNYVLRHSGRTGAFGEILKETSELDGNVKLDLHKEYSAGNCSVKTARNRPWCPIDVNYVLHVHSVSKRMPGMFKYFQGRVTNLKKNKKQKKKNGRTGNKAPPEKR</sequence>
<feature type="region of interest" description="Disordered" evidence="1">
    <location>
        <begin position="577"/>
        <end position="598"/>
    </location>
</feature>
<feature type="domain" description="Little elongation complex subunit 2 C-terminal" evidence="2">
    <location>
        <begin position="361"/>
        <end position="567"/>
    </location>
</feature>